<dbReference type="GO" id="GO:0051726">
    <property type="term" value="P:regulation of cell cycle"/>
    <property type="evidence" value="ECO:0007669"/>
    <property type="project" value="InterPro"/>
</dbReference>
<dbReference type="SMART" id="SM01372">
    <property type="entry name" value="E2F_TDP"/>
    <property type="match status" value="1"/>
</dbReference>
<comment type="similarity">
    <text evidence="1">Belongs to the E2F/DP family.</text>
</comment>
<gene>
    <name evidence="5" type="ORF">TTHERM_00107000</name>
</gene>
<evidence type="ECO:0000313" key="5">
    <source>
        <dbReference type="EMBL" id="EAR92098.3"/>
    </source>
</evidence>
<dbReference type="InterPro" id="IPR003316">
    <property type="entry name" value="E2F_WHTH_DNA-bd_dom"/>
</dbReference>
<dbReference type="EMBL" id="GG662767">
    <property type="protein sequence ID" value="EAR92098.3"/>
    <property type="molecule type" value="Genomic_DNA"/>
</dbReference>
<dbReference type="AlphaFoldDB" id="Q234A4"/>
<reference evidence="6" key="1">
    <citation type="journal article" date="2006" name="PLoS Biol.">
        <title>Macronuclear genome sequence of the ciliate Tetrahymena thermophila, a model eukaryote.</title>
        <authorList>
            <person name="Eisen J.A."/>
            <person name="Coyne R.S."/>
            <person name="Wu M."/>
            <person name="Wu D."/>
            <person name="Thiagarajan M."/>
            <person name="Wortman J.R."/>
            <person name="Badger J.H."/>
            <person name="Ren Q."/>
            <person name="Amedeo P."/>
            <person name="Jones K.M."/>
            <person name="Tallon L.J."/>
            <person name="Delcher A.L."/>
            <person name="Salzberg S.L."/>
            <person name="Silva J.C."/>
            <person name="Haas B.J."/>
            <person name="Majoros W.H."/>
            <person name="Farzad M."/>
            <person name="Carlton J.M."/>
            <person name="Smith R.K. Jr."/>
            <person name="Garg J."/>
            <person name="Pearlman R.E."/>
            <person name="Karrer K.M."/>
            <person name="Sun L."/>
            <person name="Manning G."/>
            <person name="Elde N.C."/>
            <person name="Turkewitz A.P."/>
            <person name="Asai D.J."/>
            <person name="Wilkes D.E."/>
            <person name="Wang Y."/>
            <person name="Cai H."/>
            <person name="Collins K."/>
            <person name="Stewart B.A."/>
            <person name="Lee S.R."/>
            <person name="Wilamowska K."/>
            <person name="Weinberg Z."/>
            <person name="Ruzzo W.L."/>
            <person name="Wloga D."/>
            <person name="Gaertig J."/>
            <person name="Frankel J."/>
            <person name="Tsao C.-C."/>
            <person name="Gorovsky M.A."/>
            <person name="Keeling P.J."/>
            <person name="Waller R.F."/>
            <person name="Patron N.J."/>
            <person name="Cherry J.M."/>
            <person name="Stover N.A."/>
            <person name="Krieger C.J."/>
            <person name="del Toro C."/>
            <person name="Ryder H.F."/>
            <person name="Williamson S.C."/>
            <person name="Barbeau R.A."/>
            <person name="Hamilton E.P."/>
            <person name="Orias E."/>
        </authorList>
    </citation>
    <scope>NUCLEOTIDE SEQUENCE [LARGE SCALE GENOMIC DNA]</scope>
    <source>
        <strain evidence="6">SB210</strain>
    </source>
</reference>
<dbReference type="STRING" id="312017.Q234A4"/>
<keyword evidence="1" id="KW-0539">Nucleus</keyword>
<feature type="compositionally biased region" description="Basic and acidic residues" evidence="3">
    <location>
        <begin position="278"/>
        <end position="294"/>
    </location>
</feature>
<dbReference type="InterPro" id="IPR015648">
    <property type="entry name" value="Transcrpt_fac_DP"/>
</dbReference>
<dbReference type="HOGENOM" id="CLU_339971_0_0_1"/>
<accession>Q234A4</accession>
<keyword evidence="1" id="KW-0804">Transcription</keyword>
<feature type="region of interest" description="Disordered" evidence="3">
    <location>
        <begin position="365"/>
        <end position="384"/>
    </location>
</feature>
<dbReference type="PANTHER" id="PTHR12548:SF9">
    <property type="entry name" value="TRANSCRIPTION FACTOR DP"/>
    <property type="match status" value="1"/>
</dbReference>
<feature type="compositionally biased region" description="Polar residues" evidence="3">
    <location>
        <begin position="427"/>
        <end position="438"/>
    </location>
</feature>
<keyword evidence="1" id="KW-0238">DNA-binding</keyword>
<dbReference type="PANTHER" id="PTHR12548">
    <property type="entry name" value="TRANSCRIPTION FACTOR DP"/>
    <property type="match status" value="1"/>
</dbReference>
<dbReference type="InterPro" id="IPR036390">
    <property type="entry name" value="WH_DNA-bd_sf"/>
</dbReference>
<dbReference type="GeneID" id="7846595"/>
<dbReference type="GO" id="GO:0000981">
    <property type="term" value="F:DNA-binding transcription factor activity, RNA polymerase II-specific"/>
    <property type="evidence" value="ECO:0007669"/>
    <property type="project" value="TreeGrafter"/>
</dbReference>
<dbReference type="GO" id="GO:0005667">
    <property type="term" value="C:transcription regulator complex"/>
    <property type="evidence" value="ECO:0007669"/>
    <property type="project" value="InterPro"/>
</dbReference>
<keyword evidence="1" id="KW-0805">Transcription regulation</keyword>
<feature type="region of interest" description="Disordered" evidence="3">
    <location>
        <begin position="278"/>
        <end position="310"/>
    </location>
</feature>
<keyword evidence="2" id="KW-0175">Coiled coil</keyword>
<dbReference type="InterPro" id="IPR036388">
    <property type="entry name" value="WH-like_DNA-bd_sf"/>
</dbReference>
<feature type="compositionally biased region" description="Polar residues" evidence="3">
    <location>
        <begin position="30"/>
        <end position="40"/>
    </location>
</feature>
<protein>
    <submittedName>
        <fullName evidence="5">Transcription factor e2f/dimerization partner</fullName>
    </submittedName>
</protein>
<comment type="subcellular location">
    <subcellularLocation>
        <location evidence="1">Nucleus</location>
    </subcellularLocation>
</comment>
<evidence type="ECO:0000313" key="6">
    <source>
        <dbReference type="Proteomes" id="UP000009168"/>
    </source>
</evidence>
<keyword evidence="6" id="KW-1185">Reference proteome</keyword>
<organism evidence="5 6">
    <name type="scientific">Tetrahymena thermophila (strain SB210)</name>
    <dbReference type="NCBI Taxonomy" id="312017"/>
    <lineage>
        <taxon>Eukaryota</taxon>
        <taxon>Sar</taxon>
        <taxon>Alveolata</taxon>
        <taxon>Ciliophora</taxon>
        <taxon>Intramacronucleata</taxon>
        <taxon>Oligohymenophorea</taxon>
        <taxon>Hymenostomatida</taxon>
        <taxon>Tetrahymenina</taxon>
        <taxon>Tetrahymenidae</taxon>
        <taxon>Tetrahymena</taxon>
    </lineage>
</organism>
<feature type="compositionally biased region" description="Low complexity" evidence="3">
    <location>
        <begin position="366"/>
        <end position="384"/>
    </location>
</feature>
<dbReference type="Gene3D" id="1.10.10.10">
    <property type="entry name" value="Winged helix-like DNA-binding domain superfamily/Winged helix DNA-binding domain"/>
    <property type="match status" value="1"/>
</dbReference>
<dbReference type="Proteomes" id="UP000009168">
    <property type="component" value="Unassembled WGS sequence"/>
</dbReference>
<dbReference type="Pfam" id="PF02319">
    <property type="entry name" value="WHD_E2F_TDP"/>
    <property type="match status" value="1"/>
</dbReference>
<dbReference type="KEGG" id="tet:TTHERM_00107000"/>
<feature type="compositionally biased region" description="Basic and acidic residues" evidence="3">
    <location>
        <begin position="17"/>
        <end position="26"/>
    </location>
</feature>
<sequence>MNYLSQIIEQSELSELRNRHQHEGLASEHSAPQQNMSSNFSNDQIQINDSLLTKPYDTPTTPANYHFGRISSLSRNINSNSINQIFPPHVFSPTPRYLNPLSPEQNHYFSGPMIESAINQSVYNHNPINYPDLEEFHHRTPLPSSHLYNNNLIQSNYSYRNTPIPISPHMPIMQSGGGRILSSHYPDNCQFTPLYMQNNINSNNNLFNQSYLTQTPQNQSPLQNLGGIRCDIDNVDNQGQESQENDDPFGEGNNLAFHFANRRRDDDQDDIQQYESRQKKLKVEEKEQNQRNQEDDNADQNSYTEINPMNGIYGELDKKEENLNQEQNFNNNTVITRKQNFNISPENQKYQNTPLKNNFDNQSFMTPNNQNFMTPNNQQNPNTQIDTNLQTQTQKQKNAPYNNSNLFQNNQFEIPSNQRQKINRIANQKQTNGNCTAQNDGNDSDDENNGNRNERGLRILSKEVLEIVREKNETTYKEVTDEIIQNRKKNNQKQVQEEQNIKRRVYDALNVLIAAELITKSKKQNKVIQYNKPLNGICSNIQKIPVSKNSKEGINNVVSNNQLEKQQNQKTYLKNSLDSKKDRLKRKHEILKDLTLKMLASKHLIKRNVQNELIKMKEEQNVKLGNSASSKDSTQTLKCISLSKGASTNGEEQIKLKFPFIACQSPPDNSKMSFKKFTSGLAICSMKQLKLKGDIDLLVQIYEMDTNTNKGNDIQEFLDPELYQFLNEVQSKLYDEEVKLEQEFTVSNNKHIQQIVQNSIHNQQTQDIQKSRQYQAKDQLIHNIKNEDEENSSQITTNQLNDARNDLENQHTNQTYQVIQGSEIHQNCDEYENYIN</sequence>
<evidence type="ECO:0000256" key="3">
    <source>
        <dbReference type="SAM" id="MobiDB-lite"/>
    </source>
</evidence>
<evidence type="ECO:0000256" key="2">
    <source>
        <dbReference type="SAM" id="Coils"/>
    </source>
</evidence>
<feature type="coiled-coil region" evidence="2">
    <location>
        <begin position="563"/>
        <end position="594"/>
    </location>
</feature>
<proteinExistence type="inferred from homology"/>
<dbReference type="InParanoid" id="Q234A4"/>
<name>Q234A4_TETTS</name>
<dbReference type="GO" id="GO:0005634">
    <property type="term" value="C:nucleus"/>
    <property type="evidence" value="ECO:0007669"/>
    <property type="project" value="UniProtKB-SubCell"/>
</dbReference>
<feature type="region of interest" description="Disordered" evidence="3">
    <location>
        <begin position="17"/>
        <end position="40"/>
    </location>
</feature>
<dbReference type="RefSeq" id="XP_001012344.3">
    <property type="nucleotide sequence ID" value="XM_001012344.3"/>
</dbReference>
<feature type="region of interest" description="Disordered" evidence="3">
    <location>
        <begin position="427"/>
        <end position="455"/>
    </location>
</feature>
<dbReference type="SUPFAM" id="SSF46785">
    <property type="entry name" value="Winged helix' DNA-binding domain"/>
    <property type="match status" value="1"/>
</dbReference>
<dbReference type="eggNOG" id="KOG2829">
    <property type="taxonomic scope" value="Eukaryota"/>
</dbReference>
<evidence type="ECO:0000256" key="1">
    <source>
        <dbReference type="RuleBase" id="RU003796"/>
    </source>
</evidence>
<feature type="region of interest" description="Disordered" evidence="3">
    <location>
        <begin position="217"/>
        <end position="254"/>
    </location>
</feature>
<feature type="domain" description="E2F/DP family winged-helix DNA-binding" evidence="4">
    <location>
        <begin position="452"/>
        <end position="529"/>
    </location>
</feature>
<dbReference type="GO" id="GO:0000977">
    <property type="term" value="F:RNA polymerase II transcription regulatory region sequence-specific DNA binding"/>
    <property type="evidence" value="ECO:0007669"/>
    <property type="project" value="TreeGrafter"/>
</dbReference>
<evidence type="ECO:0000259" key="4">
    <source>
        <dbReference type="SMART" id="SM01372"/>
    </source>
</evidence>